<accession>A0A164A0Q6</accession>
<dbReference type="Proteomes" id="UP000076630">
    <property type="component" value="Unassembled WGS sequence"/>
</dbReference>
<dbReference type="PROSITE" id="PS51257">
    <property type="entry name" value="PROKAR_LIPOPROTEIN"/>
    <property type="match status" value="1"/>
</dbReference>
<proteinExistence type="predicted"/>
<dbReference type="RefSeq" id="WP_063175474.1">
    <property type="nucleotide sequence ID" value="NZ_JWJO01000043.1"/>
</dbReference>
<dbReference type="EMBL" id="LQNU01000043">
    <property type="protein sequence ID" value="KZE82791.1"/>
    <property type="molecule type" value="Genomic_DNA"/>
</dbReference>
<evidence type="ECO:0000313" key="2">
    <source>
        <dbReference type="Proteomes" id="UP000076630"/>
    </source>
</evidence>
<keyword evidence="2" id="KW-1185">Reference proteome</keyword>
<dbReference type="AlphaFoldDB" id="A0A164A0Q6"/>
<sequence length="265" mass="31095">MIKKQFYAFLIISILIACNKKKDSTEESIISTEEIIHETTSDVPEQSLSNETTNRHPDYPKRIDLDFNTHKDILDIILLLPDEVFTSWAWSKNDRQSWYDEIKKNDYYVDNDPIFLNQMYLTPHTAGFSIIDGYWTISIYKTNDNSFIVVTDDIVSDGNGIFIIEVKDNEILNSFTQEEVFGNFEELVTLPNLSTDCIKKIENSELSIYDVELKDKSLVTFESSWYHTESEYKNCLKGNTVQYIFNPDTKTFDVQKIYWKPKRNY</sequence>
<reference evidence="1 2" key="1">
    <citation type="submission" date="2016-01" db="EMBL/GenBank/DDBJ databases">
        <title>Whole genome sequencing of Myroides marinus L41.</title>
        <authorList>
            <person name="Hong K.W."/>
        </authorList>
    </citation>
    <scope>NUCLEOTIDE SEQUENCE [LARGE SCALE GENOMIC DNA]</scope>
    <source>
        <strain evidence="1 2">L41</strain>
    </source>
</reference>
<evidence type="ECO:0008006" key="3">
    <source>
        <dbReference type="Google" id="ProtNLM"/>
    </source>
</evidence>
<comment type="caution">
    <text evidence="1">The sequence shown here is derived from an EMBL/GenBank/DDBJ whole genome shotgun (WGS) entry which is preliminary data.</text>
</comment>
<gene>
    <name evidence="1" type="ORF">AV926_06710</name>
</gene>
<name>A0A164A0Q6_9FLAO</name>
<organism evidence="1 2">
    <name type="scientific">Myroides marinus</name>
    <dbReference type="NCBI Taxonomy" id="703342"/>
    <lineage>
        <taxon>Bacteria</taxon>
        <taxon>Pseudomonadati</taxon>
        <taxon>Bacteroidota</taxon>
        <taxon>Flavobacteriia</taxon>
        <taxon>Flavobacteriales</taxon>
        <taxon>Flavobacteriaceae</taxon>
        <taxon>Myroides</taxon>
    </lineage>
</organism>
<evidence type="ECO:0000313" key="1">
    <source>
        <dbReference type="EMBL" id="KZE82791.1"/>
    </source>
</evidence>
<protein>
    <recommendedName>
        <fullName evidence="3">Lipoprotein</fullName>
    </recommendedName>
</protein>